<evidence type="ECO:0000313" key="3">
    <source>
        <dbReference type="EMBL" id="KAL1541458.1"/>
    </source>
</evidence>
<keyword evidence="4" id="KW-1185">Reference proteome</keyword>
<dbReference type="EMBL" id="JBEAFC010000009">
    <property type="protein sequence ID" value="KAL1541458.1"/>
    <property type="molecule type" value="Genomic_DNA"/>
</dbReference>
<comment type="caution">
    <text evidence="3">The sequence shown here is derived from an EMBL/GenBank/DDBJ whole genome shotgun (WGS) entry which is preliminary data.</text>
</comment>
<accession>A0ABD1GEI9</accession>
<dbReference type="PANTHER" id="PTHR31374">
    <property type="entry name" value="AUXIN-INDUCED PROTEIN-LIKE-RELATED"/>
    <property type="match status" value="1"/>
</dbReference>
<dbReference type="Pfam" id="PF02519">
    <property type="entry name" value="Auxin_inducible"/>
    <property type="match status" value="1"/>
</dbReference>
<proteinExistence type="inferred from homology"/>
<evidence type="ECO:0000256" key="2">
    <source>
        <dbReference type="SAM" id="MobiDB-lite"/>
    </source>
</evidence>
<gene>
    <name evidence="3" type="ORF">AAHA92_25678</name>
</gene>
<dbReference type="Proteomes" id="UP001567538">
    <property type="component" value="Unassembled WGS sequence"/>
</dbReference>
<reference evidence="3 4" key="1">
    <citation type="submission" date="2024-06" db="EMBL/GenBank/DDBJ databases">
        <title>A chromosome level genome sequence of Diviner's sage (Salvia divinorum).</title>
        <authorList>
            <person name="Ford S.A."/>
            <person name="Ro D.-K."/>
            <person name="Ness R.W."/>
            <person name="Phillips M.A."/>
        </authorList>
    </citation>
    <scope>NUCLEOTIDE SEQUENCE [LARGE SCALE GENOMIC DNA]</scope>
    <source>
        <strain evidence="3">SAF-2024a</strain>
        <tissue evidence="3">Leaf</tissue>
    </source>
</reference>
<feature type="compositionally biased region" description="Polar residues" evidence="2">
    <location>
        <begin position="159"/>
        <end position="173"/>
    </location>
</feature>
<dbReference type="AlphaFoldDB" id="A0ABD1GEI9"/>
<comment type="similarity">
    <text evidence="1">Belongs to the ARG7 family.</text>
</comment>
<sequence length="181" mass="20594">MSSAMKKVNAINQIVRLRQVMRSWKGKSRYELADLNPRTPSGSVAVYVGLERHRFVVPTRFLNFPVFVALLNQAEEEFGYQATGGIVLPCDAGFFGCIMDLLQKDEKNLHGLGLHEFVQMVSEARFRWPDQSCKQYAVGSKSLQEHSIKLESRMTRMNQSCKRPYSSPTNSVTPLLHKTRV</sequence>
<organism evidence="3 4">
    <name type="scientific">Salvia divinorum</name>
    <name type="common">Maria pastora</name>
    <name type="synonym">Diviner's sage</name>
    <dbReference type="NCBI Taxonomy" id="28513"/>
    <lineage>
        <taxon>Eukaryota</taxon>
        <taxon>Viridiplantae</taxon>
        <taxon>Streptophyta</taxon>
        <taxon>Embryophyta</taxon>
        <taxon>Tracheophyta</taxon>
        <taxon>Spermatophyta</taxon>
        <taxon>Magnoliopsida</taxon>
        <taxon>eudicotyledons</taxon>
        <taxon>Gunneridae</taxon>
        <taxon>Pentapetalae</taxon>
        <taxon>asterids</taxon>
        <taxon>lamiids</taxon>
        <taxon>Lamiales</taxon>
        <taxon>Lamiaceae</taxon>
        <taxon>Nepetoideae</taxon>
        <taxon>Mentheae</taxon>
        <taxon>Salviinae</taxon>
        <taxon>Salvia</taxon>
        <taxon>Salvia subgen. Calosphace</taxon>
    </lineage>
</organism>
<dbReference type="InterPro" id="IPR003676">
    <property type="entry name" value="SAUR_fam"/>
</dbReference>
<dbReference type="PANTHER" id="PTHR31374:SF203">
    <property type="entry name" value="AUXIN-RESPONSIVE PROTEIN SAUR71-LIKE"/>
    <property type="match status" value="1"/>
</dbReference>
<evidence type="ECO:0000256" key="1">
    <source>
        <dbReference type="ARBA" id="ARBA00006974"/>
    </source>
</evidence>
<name>A0ABD1GEI9_SALDI</name>
<protein>
    <submittedName>
        <fullName evidence="3">Auxin-responsive protein SAUR50-like</fullName>
    </submittedName>
</protein>
<evidence type="ECO:0000313" key="4">
    <source>
        <dbReference type="Proteomes" id="UP001567538"/>
    </source>
</evidence>
<feature type="region of interest" description="Disordered" evidence="2">
    <location>
        <begin position="159"/>
        <end position="181"/>
    </location>
</feature>